<dbReference type="GeneID" id="20252191"/>
<evidence type="ECO:0000259" key="6">
    <source>
        <dbReference type="PROSITE" id="PS50102"/>
    </source>
</evidence>
<organism evidence="7 8">
    <name type="scientific">Lottia gigantea</name>
    <name type="common">Giant owl limpet</name>
    <dbReference type="NCBI Taxonomy" id="225164"/>
    <lineage>
        <taxon>Eukaryota</taxon>
        <taxon>Metazoa</taxon>
        <taxon>Spiralia</taxon>
        <taxon>Lophotrochozoa</taxon>
        <taxon>Mollusca</taxon>
        <taxon>Gastropoda</taxon>
        <taxon>Patellogastropoda</taxon>
        <taxon>Lottioidea</taxon>
        <taxon>Lottiidae</taxon>
        <taxon>Lottia</taxon>
    </lineage>
</organism>
<dbReference type="AlphaFoldDB" id="V4A581"/>
<dbReference type="EMBL" id="KB202481">
    <property type="protein sequence ID" value="ESO90175.1"/>
    <property type="molecule type" value="Genomic_DNA"/>
</dbReference>
<dbReference type="SMART" id="SM00360">
    <property type="entry name" value="RRM"/>
    <property type="match status" value="1"/>
</dbReference>
<gene>
    <name evidence="7" type="ORF">LOTGIDRAFT_75658</name>
</gene>
<dbReference type="GO" id="GO:0005730">
    <property type="term" value="C:nucleolus"/>
    <property type="evidence" value="ECO:0007669"/>
    <property type="project" value="UniProtKB-SubCell"/>
</dbReference>
<accession>V4A581</accession>
<keyword evidence="8" id="KW-1185">Reference proteome</keyword>
<evidence type="ECO:0000313" key="7">
    <source>
        <dbReference type="EMBL" id="ESO90175.1"/>
    </source>
</evidence>
<evidence type="ECO:0000256" key="5">
    <source>
        <dbReference type="SAM" id="MobiDB-lite"/>
    </source>
</evidence>
<proteinExistence type="predicted"/>
<dbReference type="InterPro" id="IPR012677">
    <property type="entry name" value="Nucleotide-bd_a/b_plait_sf"/>
</dbReference>
<feature type="domain" description="RRM" evidence="6">
    <location>
        <begin position="1"/>
        <end position="79"/>
    </location>
</feature>
<dbReference type="STRING" id="225164.V4A581"/>
<keyword evidence="3" id="KW-0539">Nucleus</keyword>
<evidence type="ECO:0000313" key="8">
    <source>
        <dbReference type="Proteomes" id="UP000030746"/>
    </source>
</evidence>
<name>V4A581_LOTGI</name>
<dbReference type="Proteomes" id="UP000030746">
    <property type="component" value="Unassembled WGS sequence"/>
</dbReference>
<dbReference type="PROSITE" id="PS50102">
    <property type="entry name" value="RRM"/>
    <property type="match status" value="1"/>
</dbReference>
<keyword evidence="2 4" id="KW-0694">RNA-binding</keyword>
<protein>
    <recommendedName>
        <fullName evidence="6">RRM domain-containing protein</fullName>
    </recommendedName>
</protein>
<dbReference type="InterPro" id="IPR000504">
    <property type="entry name" value="RRM_dom"/>
</dbReference>
<dbReference type="Pfam" id="PF00076">
    <property type="entry name" value="RRM_1"/>
    <property type="match status" value="1"/>
</dbReference>
<feature type="non-terminal residue" evidence="7">
    <location>
        <position position="1"/>
    </location>
</feature>
<evidence type="ECO:0000256" key="1">
    <source>
        <dbReference type="ARBA" id="ARBA00004604"/>
    </source>
</evidence>
<dbReference type="RefSeq" id="XP_009059110.1">
    <property type="nucleotide sequence ID" value="XM_009060862.1"/>
</dbReference>
<evidence type="ECO:0000256" key="2">
    <source>
        <dbReference type="ARBA" id="ARBA00022884"/>
    </source>
</evidence>
<dbReference type="CDD" id="cd12307">
    <property type="entry name" value="RRM_NIFK_like"/>
    <property type="match status" value="1"/>
</dbReference>
<dbReference type="OrthoDB" id="21467at2759"/>
<comment type="subcellular location">
    <subcellularLocation>
        <location evidence="1">Nucleus</location>
        <location evidence="1">Nucleolus</location>
    </subcellularLocation>
</comment>
<feature type="non-terminal residue" evidence="7">
    <location>
        <position position="111"/>
    </location>
</feature>
<dbReference type="PANTHER" id="PTHR46754">
    <property type="entry name" value="MKI67 FHA DOMAIN-INTERACTING NUCLEOLAR PHOSPHOPROTEIN"/>
    <property type="match status" value="1"/>
</dbReference>
<dbReference type="GO" id="GO:0003723">
    <property type="term" value="F:RNA binding"/>
    <property type="evidence" value="ECO:0007669"/>
    <property type="project" value="UniProtKB-UniRule"/>
</dbReference>
<sequence length="111" mass="12654">GVIFVGHIPHGFYETEMRSFFSQFGKVTRVRLSRSKKTGNSKGYAYVEFEDVDVAEIAAETMNNYLMFERLLKCELLPSDKLHPALFHGSHRSFSKPKASSLSIDRHNSVK</sequence>
<reference evidence="7 8" key="1">
    <citation type="journal article" date="2013" name="Nature">
        <title>Insights into bilaterian evolution from three spiralian genomes.</title>
        <authorList>
            <person name="Simakov O."/>
            <person name="Marletaz F."/>
            <person name="Cho S.J."/>
            <person name="Edsinger-Gonzales E."/>
            <person name="Havlak P."/>
            <person name="Hellsten U."/>
            <person name="Kuo D.H."/>
            <person name="Larsson T."/>
            <person name="Lv J."/>
            <person name="Arendt D."/>
            <person name="Savage R."/>
            <person name="Osoegawa K."/>
            <person name="de Jong P."/>
            <person name="Grimwood J."/>
            <person name="Chapman J.A."/>
            <person name="Shapiro H."/>
            <person name="Aerts A."/>
            <person name="Otillar R.P."/>
            <person name="Terry A.Y."/>
            <person name="Boore J.L."/>
            <person name="Grigoriev I.V."/>
            <person name="Lindberg D.R."/>
            <person name="Seaver E.C."/>
            <person name="Weisblat D.A."/>
            <person name="Putnam N.H."/>
            <person name="Rokhsar D.S."/>
        </authorList>
    </citation>
    <scope>NUCLEOTIDE SEQUENCE [LARGE SCALE GENOMIC DNA]</scope>
</reference>
<feature type="region of interest" description="Disordered" evidence="5">
    <location>
        <begin position="89"/>
        <end position="111"/>
    </location>
</feature>
<evidence type="ECO:0000256" key="4">
    <source>
        <dbReference type="PROSITE-ProRule" id="PRU00176"/>
    </source>
</evidence>
<dbReference type="CTD" id="20252191"/>
<dbReference type="HOGENOM" id="CLU_025741_3_3_1"/>
<dbReference type="InterPro" id="IPR035979">
    <property type="entry name" value="RBD_domain_sf"/>
</dbReference>
<dbReference type="KEGG" id="lgi:LOTGIDRAFT_75658"/>
<dbReference type="Gene3D" id="3.30.70.330">
    <property type="match status" value="1"/>
</dbReference>
<dbReference type="SUPFAM" id="SSF54928">
    <property type="entry name" value="RNA-binding domain, RBD"/>
    <property type="match status" value="1"/>
</dbReference>
<dbReference type="OMA" id="MFANREV"/>
<evidence type="ECO:0000256" key="3">
    <source>
        <dbReference type="ARBA" id="ARBA00023242"/>
    </source>
</evidence>